<reference evidence="3" key="1">
    <citation type="submission" date="2021-07" db="EMBL/GenBank/DDBJ databases">
        <authorList>
            <person name="Catto M.A."/>
            <person name="Jacobson A."/>
            <person name="Kennedy G."/>
            <person name="Labadie P."/>
            <person name="Hunt B.G."/>
            <person name="Srinivasan R."/>
        </authorList>
    </citation>
    <scope>NUCLEOTIDE SEQUENCE</scope>
    <source>
        <strain evidence="3">PL_HMW_Pooled</strain>
        <tissue evidence="3">Head</tissue>
    </source>
</reference>
<sequence>MLEDFLEDPNKSYVYEQSHKVMTYLVKGVSTGVKEVVATFAVGYESVLSRRDGFISDAEYLIVWDTIYDLYNFMKGDVLRKSYKLNAQNVNPDSYSCMRVPLAAQVLSITIANDIEHQNWPNTKETVRFIRFVNDWFDCLNGAHTYHGKRKNNKNLEPYNNVNDPRFDFLVSFVEYFHEWKQQAENPNRPADESMKSEQNSELNVSEDDPHPPLLEDEDEDEDQTPAGKMQISDQTILGIEITVKSCVKFLHQEGCPYVNARVFCQDPLEQHFSKLRGGFGGSTYPNLGQILNKQRTIHIQGKLGIKRKSNTEGSTDKFQLTEEPLRKRKSLHSLQNVQ</sequence>
<keyword evidence="4" id="KW-1185">Reference proteome</keyword>
<name>A0AAE1H9D1_9NEOP</name>
<evidence type="ECO:0000256" key="1">
    <source>
        <dbReference type="SAM" id="MobiDB-lite"/>
    </source>
</evidence>
<dbReference type="AlphaFoldDB" id="A0AAE1H9D1"/>
<reference evidence="3" key="2">
    <citation type="journal article" date="2023" name="BMC Genomics">
        <title>Pest status, molecular evolution, and epigenetic factors derived from the genome assembly of Frankliniella fusca, a thysanopteran phytovirus vector.</title>
        <authorList>
            <person name="Catto M.A."/>
            <person name="Labadie P.E."/>
            <person name="Jacobson A.L."/>
            <person name="Kennedy G.G."/>
            <person name="Srinivasan R."/>
            <person name="Hunt B.G."/>
        </authorList>
    </citation>
    <scope>NUCLEOTIDE SEQUENCE</scope>
    <source>
        <strain evidence="3">PL_HMW_Pooled</strain>
    </source>
</reference>
<accession>A0AAE1H9D1</accession>
<evidence type="ECO:0000313" key="3">
    <source>
        <dbReference type="EMBL" id="KAK3916260.1"/>
    </source>
</evidence>
<feature type="compositionally biased region" description="Acidic residues" evidence="1">
    <location>
        <begin position="215"/>
        <end position="224"/>
    </location>
</feature>
<feature type="domain" description="Transposable element P transposase-like GTP-binding insertion" evidence="2">
    <location>
        <begin position="55"/>
        <end position="149"/>
    </location>
</feature>
<dbReference type="InterPro" id="IPR048366">
    <property type="entry name" value="TNP-like_GBD"/>
</dbReference>
<dbReference type="Proteomes" id="UP001219518">
    <property type="component" value="Unassembled WGS sequence"/>
</dbReference>
<gene>
    <name evidence="3" type="ORF">KUF71_006128</name>
</gene>
<organism evidence="3 4">
    <name type="scientific">Frankliniella fusca</name>
    <dbReference type="NCBI Taxonomy" id="407009"/>
    <lineage>
        <taxon>Eukaryota</taxon>
        <taxon>Metazoa</taxon>
        <taxon>Ecdysozoa</taxon>
        <taxon>Arthropoda</taxon>
        <taxon>Hexapoda</taxon>
        <taxon>Insecta</taxon>
        <taxon>Pterygota</taxon>
        <taxon>Neoptera</taxon>
        <taxon>Paraneoptera</taxon>
        <taxon>Thysanoptera</taxon>
        <taxon>Terebrantia</taxon>
        <taxon>Thripoidea</taxon>
        <taxon>Thripidae</taxon>
        <taxon>Frankliniella</taxon>
    </lineage>
</organism>
<protein>
    <submittedName>
        <fullName evidence="3">Transposable element P transposase</fullName>
    </submittedName>
</protein>
<feature type="region of interest" description="Disordered" evidence="1">
    <location>
        <begin position="184"/>
        <end position="228"/>
    </location>
</feature>
<dbReference type="EMBL" id="JAHWGI010000505">
    <property type="protein sequence ID" value="KAK3916260.1"/>
    <property type="molecule type" value="Genomic_DNA"/>
</dbReference>
<comment type="caution">
    <text evidence="3">The sequence shown here is derived from an EMBL/GenBank/DDBJ whole genome shotgun (WGS) entry which is preliminary data.</text>
</comment>
<proteinExistence type="predicted"/>
<evidence type="ECO:0000313" key="4">
    <source>
        <dbReference type="Proteomes" id="UP001219518"/>
    </source>
</evidence>
<evidence type="ECO:0000259" key="2">
    <source>
        <dbReference type="Pfam" id="PF21788"/>
    </source>
</evidence>
<dbReference type="Pfam" id="PF21788">
    <property type="entry name" value="TNP-like_GBD"/>
    <property type="match status" value="1"/>
</dbReference>